<organism evidence="3">
    <name type="scientific">Ditylum brightwellii</name>
    <dbReference type="NCBI Taxonomy" id="49249"/>
    <lineage>
        <taxon>Eukaryota</taxon>
        <taxon>Sar</taxon>
        <taxon>Stramenopiles</taxon>
        <taxon>Ochrophyta</taxon>
        <taxon>Bacillariophyta</taxon>
        <taxon>Mediophyceae</taxon>
        <taxon>Lithodesmiophycidae</taxon>
        <taxon>Lithodesmiales</taxon>
        <taxon>Lithodesmiaceae</taxon>
        <taxon>Ditylum</taxon>
    </lineage>
</organism>
<keyword evidence="2" id="KW-0732">Signal</keyword>
<name>A0A7S1YN09_9STRA</name>
<evidence type="ECO:0000256" key="1">
    <source>
        <dbReference type="SAM" id="Phobius"/>
    </source>
</evidence>
<feature type="chain" id="PRO_5031387573" evidence="2">
    <location>
        <begin position="25"/>
        <end position="252"/>
    </location>
</feature>
<dbReference type="InterPro" id="IPR011057">
    <property type="entry name" value="Mss4-like_sf"/>
</dbReference>
<reference evidence="3" key="1">
    <citation type="submission" date="2021-01" db="EMBL/GenBank/DDBJ databases">
        <authorList>
            <person name="Corre E."/>
            <person name="Pelletier E."/>
            <person name="Niang G."/>
            <person name="Scheremetjew M."/>
            <person name="Finn R."/>
            <person name="Kale V."/>
            <person name="Holt S."/>
            <person name="Cochrane G."/>
            <person name="Meng A."/>
            <person name="Brown T."/>
            <person name="Cohen L."/>
        </authorList>
    </citation>
    <scope>NUCLEOTIDE SEQUENCE</scope>
    <source>
        <strain evidence="3">Pop2</strain>
    </source>
</reference>
<protein>
    <submittedName>
        <fullName evidence="3">Uncharacterized protein</fullName>
    </submittedName>
</protein>
<dbReference type="Gene3D" id="2.170.150.20">
    <property type="entry name" value="Peptide methionine sulfoxide reductase"/>
    <property type="match status" value="1"/>
</dbReference>
<dbReference type="AlphaFoldDB" id="A0A7S1YN09"/>
<evidence type="ECO:0000313" key="3">
    <source>
        <dbReference type="EMBL" id="CAD9314104.1"/>
    </source>
</evidence>
<keyword evidence="1" id="KW-0812">Transmembrane</keyword>
<evidence type="ECO:0000256" key="2">
    <source>
        <dbReference type="SAM" id="SignalP"/>
    </source>
</evidence>
<proteinExistence type="predicted"/>
<gene>
    <name evidence="3" type="ORF">DBRI1063_LOCUS510</name>
</gene>
<feature type="transmembrane region" description="Helical" evidence="1">
    <location>
        <begin position="214"/>
        <end position="234"/>
    </location>
</feature>
<keyword evidence="1" id="KW-0472">Membrane</keyword>
<feature type="signal peptide" evidence="2">
    <location>
        <begin position="1"/>
        <end position="24"/>
    </location>
</feature>
<sequence>MRRNMMKLVKVTSCLLLVSVTVSAATDEQCLGFDPQPNLVNYLDASLNYETADSICCHNHRYAEYRGYLAAPEVDLFGRLNPDEETIFYDSVCGIPLFIAPRGRTFEEFKKESLKHGWPSFRPEELVSENVIIHNDGRMESKCLTHLGHNLPEGGIDRYCIDLVCIAGAPLSFDDEIVKVMMDYVIITADELNATNYTSSAEKFSGKTSNERPLVITIFVIASFIIASMTFCFVKNNCDKSKNTHTDLPTIA</sequence>
<keyword evidence="1" id="KW-1133">Transmembrane helix</keyword>
<accession>A0A7S1YN09</accession>
<dbReference type="SUPFAM" id="SSF51316">
    <property type="entry name" value="Mss4-like"/>
    <property type="match status" value="1"/>
</dbReference>
<dbReference type="EMBL" id="HBGN01000794">
    <property type="protein sequence ID" value="CAD9314104.1"/>
    <property type="molecule type" value="Transcribed_RNA"/>
</dbReference>